<dbReference type="InterPro" id="IPR027417">
    <property type="entry name" value="P-loop_NTPase"/>
</dbReference>
<feature type="domain" description="Helicase ATP-binding" evidence="6">
    <location>
        <begin position="36"/>
        <end position="207"/>
    </location>
</feature>
<dbReference type="PANTHER" id="PTHR13710:SF105">
    <property type="entry name" value="ATP-DEPENDENT DNA HELICASE Q1"/>
    <property type="match status" value="1"/>
</dbReference>
<dbReference type="InterPro" id="IPR011545">
    <property type="entry name" value="DEAD/DEAH_box_helicase_dom"/>
</dbReference>
<comment type="caution">
    <text evidence="7">The sequence shown here is derived from an EMBL/GenBank/DDBJ whole genome shotgun (WGS) entry which is preliminary data.</text>
</comment>
<dbReference type="AlphaFoldDB" id="A0A7D9EFJ7"/>
<dbReference type="GO" id="GO:0005524">
    <property type="term" value="F:ATP binding"/>
    <property type="evidence" value="ECO:0007669"/>
    <property type="project" value="InterPro"/>
</dbReference>
<evidence type="ECO:0000256" key="2">
    <source>
        <dbReference type="ARBA" id="ARBA00023125"/>
    </source>
</evidence>
<dbReference type="GO" id="GO:0005737">
    <property type="term" value="C:cytoplasm"/>
    <property type="evidence" value="ECO:0007669"/>
    <property type="project" value="TreeGrafter"/>
</dbReference>
<protein>
    <recommendedName>
        <fullName evidence="5">DNA 3'-5' helicase</fullName>
        <ecNumber evidence="5">5.6.2.4</ecNumber>
    </recommendedName>
</protein>
<comment type="similarity">
    <text evidence="1">Belongs to the helicase family. RecQ subfamily.</text>
</comment>
<dbReference type="GO" id="GO:0003677">
    <property type="term" value="F:DNA binding"/>
    <property type="evidence" value="ECO:0007669"/>
    <property type="project" value="UniProtKB-KW"/>
</dbReference>
<evidence type="ECO:0000256" key="1">
    <source>
        <dbReference type="ARBA" id="ARBA00005446"/>
    </source>
</evidence>
<evidence type="ECO:0000256" key="5">
    <source>
        <dbReference type="ARBA" id="ARBA00034808"/>
    </source>
</evidence>
<gene>
    <name evidence="7" type="ORF">PACLA_8A069400</name>
</gene>
<evidence type="ECO:0000256" key="3">
    <source>
        <dbReference type="ARBA" id="ARBA00023235"/>
    </source>
</evidence>
<evidence type="ECO:0000256" key="4">
    <source>
        <dbReference type="ARBA" id="ARBA00034617"/>
    </source>
</evidence>
<keyword evidence="7" id="KW-0547">Nucleotide-binding</keyword>
<keyword evidence="8" id="KW-1185">Reference proteome</keyword>
<dbReference type="Gene3D" id="3.40.50.300">
    <property type="entry name" value="P-loop containing nucleotide triphosphate hydrolases"/>
    <property type="match status" value="1"/>
</dbReference>
<dbReference type="Pfam" id="PF00270">
    <property type="entry name" value="DEAD"/>
    <property type="match status" value="1"/>
</dbReference>
<evidence type="ECO:0000259" key="6">
    <source>
        <dbReference type="PROSITE" id="PS51192"/>
    </source>
</evidence>
<dbReference type="Proteomes" id="UP001152795">
    <property type="component" value="Unassembled WGS sequence"/>
</dbReference>
<accession>A0A7D9EFJ7</accession>
<keyword evidence="7" id="KW-0067">ATP-binding</keyword>
<evidence type="ECO:0000313" key="8">
    <source>
        <dbReference type="Proteomes" id="UP001152795"/>
    </source>
</evidence>
<keyword evidence="3" id="KW-0413">Isomerase</keyword>
<sequence length="207" mass="23680">MERGSKCMIFFAFLHFAIRNSLYSNIMLKPKQVICLEKLFFGSDVLAVLPTGYGKSLIYQILPLLLYCKEWLEGIQIQRSINECDLTSVVIVISPLNSLINDQIRKILTTGLRVSILNVNRTCDDITSDSSGDEVLCDVVELDKKERLLAGYYNILFAHPESLLSSRFGRSLVNSVVYQKNVCALVIDEAHCIIEWYVYKYVYVYKL</sequence>
<evidence type="ECO:0000313" key="7">
    <source>
        <dbReference type="EMBL" id="CAB4009301.1"/>
    </source>
</evidence>
<dbReference type="EMBL" id="CACRXK020006407">
    <property type="protein sequence ID" value="CAB4009301.1"/>
    <property type="molecule type" value="Genomic_DNA"/>
</dbReference>
<dbReference type="EC" id="5.6.2.4" evidence="5"/>
<dbReference type="GO" id="GO:0043138">
    <property type="term" value="F:3'-5' DNA helicase activity"/>
    <property type="evidence" value="ECO:0007669"/>
    <property type="project" value="UniProtKB-EC"/>
</dbReference>
<dbReference type="PROSITE" id="PS51192">
    <property type="entry name" value="HELICASE_ATP_BIND_1"/>
    <property type="match status" value="1"/>
</dbReference>
<keyword evidence="7" id="KW-0378">Hydrolase</keyword>
<keyword evidence="7" id="KW-0347">Helicase</keyword>
<dbReference type="SUPFAM" id="SSF52540">
    <property type="entry name" value="P-loop containing nucleoside triphosphate hydrolases"/>
    <property type="match status" value="1"/>
</dbReference>
<comment type="catalytic activity">
    <reaction evidence="4">
        <text>Couples ATP hydrolysis with the unwinding of duplex DNA by translocating in the 3'-5' direction.</text>
        <dbReference type="EC" id="5.6.2.4"/>
    </reaction>
</comment>
<dbReference type="GO" id="GO:0009378">
    <property type="term" value="F:four-way junction helicase activity"/>
    <property type="evidence" value="ECO:0007669"/>
    <property type="project" value="TreeGrafter"/>
</dbReference>
<dbReference type="InterPro" id="IPR014001">
    <property type="entry name" value="Helicase_ATP-bd"/>
</dbReference>
<reference evidence="7" key="1">
    <citation type="submission" date="2020-04" db="EMBL/GenBank/DDBJ databases">
        <authorList>
            <person name="Alioto T."/>
            <person name="Alioto T."/>
            <person name="Gomez Garrido J."/>
        </authorList>
    </citation>
    <scope>NUCLEOTIDE SEQUENCE</scope>
    <source>
        <strain evidence="7">A484AB</strain>
    </source>
</reference>
<keyword evidence="2" id="KW-0238">DNA-binding</keyword>
<name>A0A7D9EFJ7_PARCT</name>
<dbReference type="OrthoDB" id="5985828at2759"/>
<organism evidence="7 8">
    <name type="scientific">Paramuricea clavata</name>
    <name type="common">Red gorgonian</name>
    <name type="synonym">Violescent sea-whip</name>
    <dbReference type="NCBI Taxonomy" id="317549"/>
    <lineage>
        <taxon>Eukaryota</taxon>
        <taxon>Metazoa</taxon>
        <taxon>Cnidaria</taxon>
        <taxon>Anthozoa</taxon>
        <taxon>Octocorallia</taxon>
        <taxon>Malacalcyonacea</taxon>
        <taxon>Plexauridae</taxon>
        <taxon>Paramuricea</taxon>
    </lineage>
</organism>
<proteinExistence type="inferred from homology"/>
<dbReference type="PANTHER" id="PTHR13710">
    <property type="entry name" value="DNA HELICASE RECQ FAMILY MEMBER"/>
    <property type="match status" value="1"/>
</dbReference>
<dbReference type="GO" id="GO:0005694">
    <property type="term" value="C:chromosome"/>
    <property type="evidence" value="ECO:0007669"/>
    <property type="project" value="TreeGrafter"/>
</dbReference>
<dbReference type="GO" id="GO:0000724">
    <property type="term" value="P:double-strand break repair via homologous recombination"/>
    <property type="evidence" value="ECO:0007669"/>
    <property type="project" value="TreeGrafter"/>
</dbReference>